<dbReference type="InterPro" id="IPR036388">
    <property type="entry name" value="WH-like_DNA-bd_sf"/>
</dbReference>
<sequence length="108" mass="12420">MRKSKFKEPKIVLVFNGARVLIAIVRSLHSAALFSGGNLQAISFVCTGKYISTGGYYFRHVHPEIEVEVGDLDTLKLETYDEMCGTERRYHSIREMARRRNVQEKKIN</sequence>
<dbReference type="EMBL" id="SNRX01000005">
    <property type="protein sequence ID" value="KAA6302851.1"/>
    <property type="molecule type" value="Genomic_DNA"/>
</dbReference>
<dbReference type="Gene3D" id="1.10.10.10">
    <property type="entry name" value="Winged helix-like DNA-binding domain superfamily/Winged helix DNA-binding domain"/>
    <property type="match status" value="1"/>
</dbReference>
<dbReference type="Proteomes" id="UP000324575">
    <property type="component" value="Unassembled WGS sequence"/>
</dbReference>
<gene>
    <name evidence="1" type="ORF">EZS26_001021</name>
</gene>
<proteinExistence type="predicted"/>
<reference evidence="1 2" key="1">
    <citation type="submission" date="2019-03" db="EMBL/GenBank/DDBJ databases">
        <title>Single cell metagenomics reveals metabolic interactions within the superorganism composed of flagellate Streblomastix strix and complex community of Bacteroidetes bacteria on its surface.</title>
        <authorList>
            <person name="Treitli S.C."/>
            <person name="Kolisko M."/>
            <person name="Husnik F."/>
            <person name="Keeling P."/>
            <person name="Hampl V."/>
        </authorList>
    </citation>
    <scope>NUCLEOTIDE SEQUENCE [LARGE SCALE GENOMIC DNA]</scope>
    <source>
        <strain evidence="1">St1</strain>
    </source>
</reference>
<accession>A0A5M8P361</accession>
<organism evidence="1 2">
    <name type="scientific">Candidatus Ordinivivax streblomastigis</name>
    <dbReference type="NCBI Taxonomy" id="2540710"/>
    <lineage>
        <taxon>Bacteria</taxon>
        <taxon>Pseudomonadati</taxon>
        <taxon>Bacteroidota</taxon>
        <taxon>Bacteroidia</taxon>
        <taxon>Bacteroidales</taxon>
        <taxon>Candidatus Ordinivivax</taxon>
    </lineage>
</organism>
<comment type="caution">
    <text evidence="1">The sequence shown here is derived from an EMBL/GenBank/DDBJ whole genome shotgun (WGS) entry which is preliminary data.</text>
</comment>
<name>A0A5M8P361_9BACT</name>
<dbReference type="AlphaFoldDB" id="A0A5M8P361"/>
<protein>
    <submittedName>
        <fullName evidence="1">Uncharacterized protein</fullName>
    </submittedName>
</protein>
<evidence type="ECO:0000313" key="2">
    <source>
        <dbReference type="Proteomes" id="UP000324575"/>
    </source>
</evidence>
<evidence type="ECO:0000313" key="1">
    <source>
        <dbReference type="EMBL" id="KAA6302851.1"/>
    </source>
</evidence>